<dbReference type="FunFam" id="3.90.950.10:FF:000009">
    <property type="entry name" value="Inosine triphosphate pyrophosphatase"/>
    <property type="match status" value="1"/>
</dbReference>
<evidence type="ECO:0000256" key="10">
    <source>
        <dbReference type="HAMAP-Rule" id="MF_03148"/>
    </source>
</evidence>
<evidence type="ECO:0000313" key="13">
    <source>
        <dbReference type="Proteomes" id="UP000005220"/>
    </source>
</evidence>
<keyword evidence="4 10" id="KW-0547">Nucleotide-binding</keyword>
<keyword evidence="13" id="KW-1185">Reference proteome</keyword>
<dbReference type="Proteomes" id="UP000005220">
    <property type="component" value="Chromosome 5"/>
</dbReference>
<evidence type="ECO:0000256" key="9">
    <source>
        <dbReference type="ARBA" id="ARBA00023242"/>
    </source>
</evidence>
<dbReference type="GO" id="GO:0036217">
    <property type="term" value="F:dGTP diphosphatase activity"/>
    <property type="evidence" value="ECO:0007669"/>
    <property type="project" value="EnsemblFungi"/>
</dbReference>
<comment type="subunit">
    <text evidence="10">Homodimer.</text>
</comment>
<dbReference type="GO" id="GO:0008828">
    <property type="term" value="F:dATP diphosphatase activity"/>
    <property type="evidence" value="ECO:0007669"/>
    <property type="project" value="EnsemblFungi"/>
</dbReference>
<dbReference type="GO" id="GO:0036220">
    <property type="term" value="F:ITP diphosphatase activity"/>
    <property type="evidence" value="ECO:0007669"/>
    <property type="project" value="UniProtKB-UniRule"/>
</dbReference>
<reference evidence="12 13" key="1">
    <citation type="journal article" date="2011" name="Proc. Natl. Acad. Sci. U.S.A.">
        <title>Evolutionary erosion of yeast sex chromosomes by mating-type switching accidents.</title>
        <authorList>
            <person name="Gordon J.L."/>
            <person name="Armisen D."/>
            <person name="Proux-Wera E."/>
            <person name="Oheigeartaigh S.S."/>
            <person name="Byrne K.P."/>
            <person name="Wolfe K.H."/>
        </authorList>
    </citation>
    <scope>NUCLEOTIDE SEQUENCE [LARGE SCALE GENOMIC DNA]</scope>
    <source>
        <strain evidence="13">ATCC 22294 / BCRC 22015 / CBS 2517 / CECT 1963 / NBRC 1671 / NRRL Y-8276</strain>
    </source>
</reference>
<dbReference type="FunCoup" id="H2AUY2">
    <property type="interactions" value="783"/>
</dbReference>
<sequence length="193" mass="21772">MTGIRDIIFVTGNLNKLKEVQMILAKNESDDDINLINKELDLEEIQELDLKEIALAKCKQAVSMLGPGHAVFVEDTALTFDELNGLPGAFIKWFVKSLGLNKIVKLLDPFENKGATAITTIAYADENGEYHVFQGFTKGRIVESRGPTNFGWDSIFEPFESNGKTYAEMEKLEKNSISHRGRAFDEFKQFLFK</sequence>
<dbReference type="GO" id="GO:0009117">
    <property type="term" value="P:nucleotide metabolic process"/>
    <property type="evidence" value="ECO:0007669"/>
    <property type="project" value="UniProtKB-KW"/>
</dbReference>
<dbReference type="HOGENOM" id="CLU_082080_1_1_1"/>
<proteinExistence type="inferred from homology"/>
<dbReference type="InterPro" id="IPR002637">
    <property type="entry name" value="RdgB/HAM1"/>
</dbReference>
<feature type="binding site" evidence="10">
    <location>
        <begin position="75"/>
        <end position="76"/>
    </location>
    <ligand>
        <name>ITP</name>
        <dbReference type="ChEBI" id="CHEBI:61402"/>
    </ligand>
</feature>
<dbReference type="eggNOG" id="KOG3222">
    <property type="taxonomic scope" value="Eukaryota"/>
</dbReference>
<feature type="binding site" evidence="10">
    <location>
        <begin position="11"/>
        <end position="16"/>
    </location>
    <ligand>
        <name>ITP</name>
        <dbReference type="ChEBI" id="CHEBI:61402"/>
    </ligand>
</feature>
<dbReference type="InterPro" id="IPR029001">
    <property type="entry name" value="ITPase-like_fam"/>
</dbReference>
<evidence type="ECO:0000256" key="8">
    <source>
        <dbReference type="ARBA" id="ARBA00023211"/>
    </source>
</evidence>
<keyword evidence="9 10" id="KW-0539">Nucleus</keyword>
<dbReference type="GO" id="GO:0035870">
    <property type="term" value="F:dITP diphosphatase activity"/>
    <property type="evidence" value="ECO:0007669"/>
    <property type="project" value="UniProtKB-UniRule"/>
</dbReference>
<accession>H2AUY2</accession>
<dbReference type="OrthoDB" id="6288734at2759"/>
<comment type="subcellular location">
    <subcellularLocation>
        <location evidence="10">Cytoplasm</location>
    </subcellularLocation>
    <subcellularLocation>
        <location evidence="10">Nucleus</location>
    </subcellularLocation>
</comment>
<comment type="cofactor">
    <cofactor evidence="10">
        <name>Mg(2+)</name>
        <dbReference type="ChEBI" id="CHEBI:18420"/>
    </cofactor>
    <cofactor evidence="10">
        <name>Mn(2+)</name>
        <dbReference type="ChEBI" id="CHEBI:29035"/>
    </cofactor>
    <text evidence="10">Binds 1 divalent metal cation per subunit; can use either Mg(2+) or Mn(2+).</text>
</comment>
<comment type="similarity">
    <text evidence="1 10 11">Belongs to the HAM1 NTPase family.</text>
</comment>
<dbReference type="SUPFAM" id="SSF52972">
    <property type="entry name" value="ITPase-like"/>
    <property type="match status" value="1"/>
</dbReference>
<dbReference type="GO" id="GO:0036218">
    <property type="term" value="F:dTTP diphosphatase activity"/>
    <property type="evidence" value="ECO:0007669"/>
    <property type="project" value="EnsemblFungi"/>
</dbReference>
<dbReference type="GO" id="GO:0009213">
    <property type="term" value="P:pyrimidine deoxyribonucleoside triphosphate catabolic process"/>
    <property type="evidence" value="ECO:0007669"/>
    <property type="project" value="EnsemblFungi"/>
</dbReference>
<feature type="binding site" evidence="10">
    <location>
        <position position="44"/>
    </location>
    <ligand>
        <name>Mg(2+)</name>
        <dbReference type="ChEBI" id="CHEBI:18420"/>
    </ligand>
</feature>
<keyword evidence="3 10" id="KW-0479">Metal-binding</keyword>
<comment type="function">
    <text evidence="10">Pyrophosphatase that hydrolyzes non-canonical purine nucleotides such as inosine triphosphate (ITP), deoxyinosine triphosphate (dITP) or xanthosine 5'-triphosphate (XTP) to their respective monophosphate derivatives. The enzyme does not distinguish between the deoxy- and ribose forms. Probably excludes non-canonical purines from RNA and DNA precursor pools, thus preventing their incorporation into RNA and DNA and avoiding chromosomal lesions.</text>
</comment>
<dbReference type="GO" id="GO:0004170">
    <property type="term" value="F:dUTP diphosphatase activity"/>
    <property type="evidence" value="ECO:0007669"/>
    <property type="project" value="EnsemblFungi"/>
</dbReference>
<dbReference type="GO" id="GO:0000166">
    <property type="term" value="F:nucleotide binding"/>
    <property type="evidence" value="ECO:0007669"/>
    <property type="project" value="UniProtKB-KW"/>
</dbReference>
<dbReference type="GO" id="GO:0036219">
    <property type="term" value="F:GTP diphosphatase activity"/>
    <property type="evidence" value="ECO:0007669"/>
    <property type="project" value="EnsemblFungi"/>
</dbReference>
<dbReference type="PANTHER" id="PTHR11067:SF9">
    <property type="entry name" value="INOSINE TRIPHOSPHATE PYROPHOSPHATASE"/>
    <property type="match status" value="1"/>
</dbReference>
<dbReference type="GO" id="GO:0047840">
    <property type="term" value="F:dCTP diphosphatase activity"/>
    <property type="evidence" value="ECO:0007669"/>
    <property type="project" value="EnsemblFungi"/>
</dbReference>
<gene>
    <name evidence="12" type="primary">KAFR0E00280</name>
    <name evidence="10" type="synonym">HAM1</name>
    <name evidence="12" type="ORF">KAFR_0E00280</name>
</gene>
<dbReference type="GO" id="GO:0036222">
    <property type="term" value="F:XTP diphosphatase activity"/>
    <property type="evidence" value="ECO:0007669"/>
    <property type="project" value="UniProtKB-UniRule"/>
</dbReference>
<comment type="catalytic activity">
    <reaction evidence="10">
        <text>ITP + H2O = IMP + diphosphate + H(+)</text>
        <dbReference type="Rhea" id="RHEA:29399"/>
        <dbReference type="ChEBI" id="CHEBI:15377"/>
        <dbReference type="ChEBI" id="CHEBI:15378"/>
        <dbReference type="ChEBI" id="CHEBI:33019"/>
        <dbReference type="ChEBI" id="CHEBI:58053"/>
        <dbReference type="ChEBI" id="CHEBI:61402"/>
        <dbReference type="EC" id="3.6.1.66"/>
    </reaction>
</comment>
<comment type="catalytic activity">
    <reaction evidence="10">
        <text>dITP + H2O = dIMP + diphosphate + H(+)</text>
        <dbReference type="Rhea" id="RHEA:28342"/>
        <dbReference type="ChEBI" id="CHEBI:15377"/>
        <dbReference type="ChEBI" id="CHEBI:15378"/>
        <dbReference type="ChEBI" id="CHEBI:33019"/>
        <dbReference type="ChEBI" id="CHEBI:61194"/>
        <dbReference type="ChEBI" id="CHEBI:61382"/>
        <dbReference type="EC" id="3.6.1.66"/>
    </reaction>
</comment>
<keyword evidence="5 10" id="KW-0378">Hydrolase</keyword>
<dbReference type="GO" id="GO:0009217">
    <property type="term" value="P:purine deoxyribonucleoside triphosphate catabolic process"/>
    <property type="evidence" value="ECO:0007669"/>
    <property type="project" value="EnsemblFungi"/>
</dbReference>
<dbReference type="InterPro" id="IPR027502">
    <property type="entry name" value="ITPase"/>
</dbReference>
<keyword evidence="7 10" id="KW-0546">Nucleotide metabolism</keyword>
<protein>
    <recommendedName>
        <fullName evidence="10">Inosine triphosphate pyrophosphatase</fullName>
        <shortName evidence="10">ITPase</shortName>
        <shortName evidence="10">Inosine triphosphatase</shortName>
        <ecNumber evidence="10">3.6.1.66</ecNumber>
    </recommendedName>
    <alternativeName>
        <fullName evidence="10">Non-canonical purine NTP pyrophosphatase</fullName>
    </alternativeName>
    <alternativeName>
        <fullName evidence="10">Non-standard purine NTP pyrophosphatase</fullName>
    </alternativeName>
    <alternativeName>
        <fullName evidence="10">Nucleoside-triphosphate diphosphatase</fullName>
    </alternativeName>
    <alternativeName>
        <fullName evidence="10">Nucleoside-triphosphate pyrophosphatase</fullName>
        <shortName evidence="10">NTPase</shortName>
    </alternativeName>
    <alternativeName>
        <fullName evidence="10">XTP/dITP diphosphatase</fullName>
    </alternativeName>
</protein>
<dbReference type="Pfam" id="PF01725">
    <property type="entry name" value="Ham1p_like"/>
    <property type="match status" value="1"/>
</dbReference>
<dbReference type="GO" id="GO:0046872">
    <property type="term" value="F:metal ion binding"/>
    <property type="evidence" value="ECO:0007669"/>
    <property type="project" value="UniProtKB-KW"/>
</dbReference>
<evidence type="ECO:0000256" key="3">
    <source>
        <dbReference type="ARBA" id="ARBA00022723"/>
    </source>
</evidence>
<evidence type="ECO:0000256" key="6">
    <source>
        <dbReference type="ARBA" id="ARBA00022842"/>
    </source>
</evidence>
<organism evidence="12 13">
    <name type="scientific">Kazachstania africana (strain ATCC 22294 / BCRC 22015 / CBS 2517 / CECT 1963 / NBRC 1671 / NRRL Y-8276)</name>
    <name type="common">Yeast</name>
    <name type="synonym">Kluyveromyces africanus</name>
    <dbReference type="NCBI Taxonomy" id="1071382"/>
    <lineage>
        <taxon>Eukaryota</taxon>
        <taxon>Fungi</taxon>
        <taxon>Dikarya</taxon>
        <taxon>Ascomycota</taxon>
        <taxon>Saccharomycotina</taxon>
        <taxon>Saccharomycetes</taxon>
        <taxon>Saccharomycetales</taxon>
        <taxon>Saccharomycetaceae</taxon>
        <taxon>Kazachstania</taxon>
    </lineage>
</organism>
<evidence type="ECO:0000256" key="2">
    <source>
        <dbReference type="ARBA" id="ARBA00022490"/>
    </source>
</evidence>
<keyword evidence="8 10" id="KW-0464">Manganese</keyword>
<dbReference type="EMBL" id="HE650825">
    <property type="protein sequence ID" value="CCF58182.1"/>
    <property type="molecule type" value="Genomic_DNA"/>
</dbReference>
<name>H2AUY2_KAZAF</name>
<keyword evidence="2 10" id="KW-0963">Cytoplasm</keyword>
<dbReference type="CDD" id="cd00515">
    <property type="entry name" value="HAM1"/>
    <property type="match status" value="1"/>
</dbReference>
<keyword evidence="6 10" id="KW-0460">Magnesium</keyword>
<dbReference type="GeneID" id="13882717"/>
<feature type="binding site" evidence="10">
    <location>
        <begin position="150"/>
        <end position="153"/>
    </location>
    <ligand>
        <name>ITP</name>
        <dbReference type="ChEBI" id="CHEBI:61402"/>
    </ligand>
</feature>
<dbReference type="RefSeq" id="XP_003957317.1">
    <property type="nucleotide sequence ID" value="XM_003957268.1"/>
</dbReference>
<evidence type="ECO:0000256" key="1">
    <source>
        <dbReference type="ARBA" id="ARBA00008023"/>
    </source>
</evidence>
<dbReference type="EC" id="3.6.1.66" evidence="10"/>
<evidence type="ECO:0000256" key="5">
    <source>
        <dbReference type="ARBA" id="ARBA00022801"/>
    </source>
</evidence>
<feature type="binding site" evidence="10">
    <location>
        <position position="57"/>
    </location>
    <ligand>
        <name>ITP</name>
        <dbReference type="ChEBI" id="CHEBI:61402"/>
    </ligand>
</feature>
<dbReference type="STRING" id="1071382.H2AUY2"/>
<dbReference type="GO" id="GO:0005634">
    <property type="term" value="C:nucleus"/>
    <property type="evidence" value="ECO:0007669"/>
    <property type="project" value="UniProtKB-SubCell"/>
</dbReference>
<dbReference type="PANTHER" id="PTHR11067">
    <property type="entry name" value="INOSINE TRIPHOSPHATE PYROPHOSPHATASE/HAM1 PROTEIN"/>
    <property type="match status" value="1"/>
</dbReference>
<dbReference type="InParanoid" id="H2AUY2"/>
<dbReference type="GO" id="GO:0036221">
    <property type="term" value="F:UTP diphosphatase activity"/>
    <property type="evidence" value="ECO:0007669"/>
    <property type="project" value="EnsemblFungi"/>
</dbReference>
<feature type="binding site" evidence="10">
    <location>
        <begin position="179"/>
        <end position="180"/>
    </location>
    <ligand>
        <name>ITP</name>
        <dbReference type="ChEBI" id="CHEBI:61402"/>
    </ligand>
</feature>
<dbReference type="Gene3D" id="3.90.950.10">
    <property type="match status" value="1"/>
</dbReference>
<dbReference type="GO" id="GO:0005737">
    <property type="term" value="C:cytoplasm"/>
    <property type="evidence" value="ECO:0007669"/>
    <property type="project" value="UniProtKB-SubCell"/>
</dbReference>
<feature type="binding site" evidence="10">
    <location>
        <position position="75"/>
    </location>
    <ligand>
        <name>Mg(2+)</name>
        <dbReference type="ChEBI" id="CHEBI:18420"/>
    </ligand>
</feature>
<evidence type="ECO:0000256" key="11">
    <source>
        <dbReference type="RuleBase" id="RU003781"/>
    </source>
</evidence>
<dbReference type="AlphaFoldDB" id="H2AUY2"/>
<dbReference type="HAMAP" id="MF_03148">
    <property type="entry name" value="HAM1_NTPase"/>
    <property type="match status" value="1"/>
</dbReference>
<evidence type="ECO:0000256" key="7">
    <source>
        <dbReference type="ARBA" id="ARBA00023080"/>
    </source>
</evidence>
<dbReference type="KEGG" id="kaf:KAFR_0E00280"/>
<comment type="catalytic activity">
    <reaction evidence="10">
        <text>XTP + H2O = XMP + diphosphate + H(+)</text>
        <dbReference type="Rhea" id="RHEA:28610"/>
        <dbReference type="ChEBI" id="CHEBI:15377"/>
        <dbReference type="ChEBI" id="CHEBI:15378"/>
        <dbReference type="ChEBI" id="CHEBI:33019"/>
        <dbReference type="ChEBI" id="CHEBI:57464"/>
        <dbReference type="ChEBI" id="CHEBI:61314"/>
        <dbReference type="EC" id="3.6.1.66"/>
    </reaction>
</comment>
<feature type="binding site" evidence="10">
    <location>
        <position position="174"/>
    </location>
    <ligand>
        <name>ITP</name>
        <dbReference type="ChEBI" id="CHEBI:61402"/>
    </ligand>
</feature>
<dbReference type="NCBIfam" id="TIGR00042">
    <property type="entry name" value="RdgB/HAM1 family non-canonical purine NTP pyrophosphatase"/>
    <property type="match status" value="1"/>
</dbReference>
<evidence type="ECO:0000313" key="12">
    <source>
        <dbReference type="EMBL" id="CCF58182.1"/>
    </source>
</evidence>
<evidence type="ECO:0000256" key="4">
    <source>
        <dbReference type="ARBA" id="ARBA00022741"/>
    </source>
</evidence>